<evidence type="ECO:0000256" key="5">
    <source>
        <dbReference type="ARBA" id="ARBA00022989"/>
    </source>
</evidence>
<dbReference type="InterPro" id="IPR004705">
    <property type="entry name" value="Cation/H_exchanger_CPA1_bac"/>
</dbReference>
<feature type="transmembrane region" description="Helical" evidence="10">
    <location>
        <begin position="426"/>
        <end position="446"/>
    </location>
</feature>
<comment type="similarity">
    <text evidence="10">Belongs to the monovalent cation:proton antiporter 1 (CPA1) transporter (TC 2.A.36) family.</text>
</comment>
<dbReference type="AlphaFoldDB" id="A0A0U5F8A9"/>
<dbReference type="PANTHER" id="PTHR10110:SF86">
    <property type="entry name" value="SODIUM_HYDROGEN EXCHANGER 7"/>
    <property type="match status" value="1"/>
</dbReference>
<feature type="transmembrane region" description="Helical" evidence="10">
    <location>
        <begin position="388"/>
        <end position="414"/>
    </location>
</feature>
<evidence type="ECO:0000313" key="15">
    <source>
        <dbReference type="Proteomes" id="UP000657200"/>
    </source>
</evidence>
<keyword evidence="15" id="KW-1185">Reference proteome</keyword>
<keyword evidence="5 10" id="KW-1133">Transmembrane helix</keyword>
<accession>A0A0U5F8A9</accession>
<evidence type="ECO:0000256" key="6">
    <source>
        <dbReference type="ARBA" id="ARBA00023053"/>
    </source>
</evidence>
<dbReference type="GO" id="GO:0098719">
    <property type="term" value="P:sodium ion import across plasma membrane"/>
    <property type="evidence" value="ECO:0007669"/>
    <property type="project" value="TreeGrafter"/>
</dbReference>
<reference evidence="13 15" key="3">
    <citation type="journal article" date="2020" name="Int. J. Syst. Evol. Microbiol.">
        <title>Novel acetic acid bacteria from cider fermentations: Acetobacter conturbans sp. nov. and Acetobacter fallax sp. nov.</title>
        <authorList>
            <person name="Sombolestani A.S."/>
            <person name="Cleenwerck I."/>
            <person name="Cnockaert M."/>
            <person name="Borremans W."/>
            <person name="Wieme A.D."/>
            <person name="De Vuyst L."/>
            <person name="Vandamme P."/>
        </authorList>
    </citation>
    <scope>NUCLEOTIDE SEQUENCE [LARGE SCALE GENOMIC DNA]</scope>
    <source>
        <strain evidence="13 15">LMG 23848</strain>
    </source>
</reference>
<dbReference type="EMBL" id="WOTE01000008">
    <property type="protein sequence ID" value="NHO40284.1"/>
    <property type="molecule type" value="Genomic_DNA"/>
</dbReference>
<dbReference type="PATRIC" id="fig|431306.5.peg.1884"/>
<dbReference type="NCBIfam" id="TIGR00831">
    <property type="entry name" value="a_cpa1"/>
    <property type="match status" value="1"/>
</dbReference>
<feature type="domain" description="Cation/H+ exchanger transmembrane" evidence="11">
    <location>
        <begin position="49"/>
        <end position="446"/>
    </location>
</feature>
<dbReference type="EMBL" id="LN609302">
    <property type="protein sequence ID" value="CEF56202.1"/>
    <property type="molecule type" value="Genomic_DNA"/>
</dbReference>
<evidence type="ECO:0000256" key="10">
    <source>
        <dbReference type="RuleBase" id="RU366002"/>
    </source>
</evidence>
<keyword evidence="3" id="KW-1003">Cell membrane</keyword>
<feature type="transmembrane region" description="Helical" evidence="10">
    <location>
        <begin position="215"/>
        <end position="237"/>
    </location>
</feature>
<feature type="transmembrane region" description="Helical" evidence="10">
    <location>
        <begin position="343"/>
        <end position="367"/>
    </location>
</feature>
<organism evidence="12 14">
    <name type="scientific">Acetobacter ghanensis</name>
    <dbReference type="NCBI Taxonomy" id="431306"/>
    <lineage>
        <taxon>Bacteria</taxon>
        <taxon>Pseudomonadati</taxon>
        <taxon>Pseudomonadota</taxon>
        <taxon>Alphaproteobacteria</taxon>
        <taxon>Acetobacterales</taxon>
        <taxon>Acetobacteraceae</taxon>
        <taxon>Acetobacter</taxon>
    </lineage>
</organism>
<evidence type="ECO:0000259" key="11">
    <source>
        <dbReference type="Pfam" id="PF00999"/>
    </source>
</evidence>
<dbReference type="STRING" id="431306.AGA_1839"/>
<comment type="function">
    <text evidence="10">Na(+)/H(+) antiporter that extrudes sodium in exchange for external protons.</text>
</comment>
<feature type="transmembrane region" description="Helical" evidence="10">
    <location>
        <begin position="88"/>
        <end position="105"/>
    </location>
</feature>
<evidence type="ECO:0000313" key="13">
    <source>
        <dbReference type="EMBL" id="NHO40284.1"/>
    </source>
</evidence>
<proteinExistence type="inferred from homology"/>
<keyword evidence="10" id="KW-0050">Antiport</keyword>
<dbReference type="Proteomes" id="UP000068250">
    <property type="component" value="Chromosome I"/>
</dbReference>
<reference evidence="12" key="1">
    <citation type="submission" date="2014-09" db="EMBL/GenBank/DDBJ databases">
        <authorList>
            <person name="Magalhaes I.L.F."/>
            <person name="Oliveira U."/>
            <person name="Santos F.R."/>
            <person name="Vidigal T.H.D.A."/>
            <person name="Brescovit A.D."/>
            <person name="Santos A.J."/>
        </authorList>
    </citation>
    <scope>NUCLEOTIDE SEQUENCE</scope>
    <source>
        <strain evidence="12">LMG 23848T</strain>
    </source>
</reference>
<evidence type="ECO:0000256" key="4">
    <source>
        <dbReference type="ARBA" id="ARBA00022692"/>
    </source>
</evidence>
<dbReference type="GO" id="GO:0015386">
    <property type="term" value="F:potassium:proton antiporter activity"/>
    <property type="evidence" value="ECO:0007669"/>
    <property type="project" value="TreeGrafter"/>
</dbReference>
<name>A0A0U5F8A9_9PROT</name>
<dbReference type="InterPro" id="IPR018422">
    <property type="entry name" value="Cation/H_exchanger_CPA1"/>
</dbReference>
<evidence type="ECO:0000256" key="2">
    <source>
        <dbReference type="ARBA" id="ARBA00022448"/>
    </source>
</evidence>
<dbReference type="Proteomes" id="UP000657200">
    <property type="component" value="Unassembled WGS sequence"/>
</dbReference>
<dbReference type="GO" id="GO:0015385">
    <property type="term" value="F:sodium:proton antiporter activity"/>
    <property type="evidence" value="ECO:0007669"/>
    <property type="project" value="InterPro"/>
</dbReference>
<dbReference type="GO" id="GO:0005886">
    <property type="term" value="C:plasma membrane"/>
    <property type="evidence" value="ECO:0007669"/>
    <property type="project" value="UniProtKB-SubCell"/>
</dbReference>
<reference evidence="14" key="2">
    <citation type="submission" date="2014-09" db="EMBL/GenBank/DDBJ databases">
        <authorList>
            <person name="Illeghems K.G."/>
        </authorList>
    </citation>
    <scope>NUCLEOTIDE SEQUENCE [LARGE SCALE GENOMIC DNA]</scope>
    <source>
        <strain evidence="14">LMG 23848T</strain>
    </source>
</reference>
<keyword evidence="2 10" id="KW-0813">Transport</keyword>
<keyword evidence="7 10" id="KW-0406">Ion transport</keyword>
<feature type="transmembrane region" description="Helical" evidence="10">
    <location>
        <begin position="117"/>
        <end position="140"/>
    </location>
</feature>
<keyword evidence="8 10" id="KW-0472">Membrane</keyword>
<evidence type="ECO:0000256" key="3">
    <source>
        <dbReference type="ARBA" id="ARBA00022475"/>
    </source>
</evidence>
<evidence type="ECO:0000256" key="9">
    <source>
        <dbReference type="ARBA" id="ARBA00023201"/>
    </source>
</evidence>
<protein>
    <submittedName>
        <fullName evidence="12">Na+/H+ antiporter</fullName>
    </submittedName>
</protein>
<dbReference type="RefSeq" id="WP_083503597.1">
    <property type="nucleotide sequence ID" value="NZ_WOTE01000008.1"/>
</dbReference>
<feature type="transmembrane region" description="Helical" evidence="10">
    <location>
        <begin position="304"/>
        <end position="323"/>
    </location>
</feature>
<evidence type="ECO:0000256" key="7">
    <source>
        <dbReference type="ARBA" id="ARBA00023065"/>
    </source>
</evidence>
<evidence type="ECO:0000256" key="8">
    <source>
        <dbReference type="ARBA" id="ARBA00023136"/>
    </source>
</evidence>
<keyword evidence="6 10" id="KW-0915">Sodium</keyword>
<comment type="subcellular location">
    <subcellularLocation>
        <location evidence="10">Cell inner membrane</location>
        <topology evidence="10">Multi-pass membrane protein</topology>
    </subcellularLocation>
    <subcellularLocation>
        <location evidence="1">Cell membrane</location>
        <topology evidence="1">Multi-pass membrane protein</topology>
    </subcellularLocation>
</comment>
<sequence>MKNLHGRRTVFEFCGQAGVLSRRSPNKERTGWPVQIMHTTSVVLLLLLITAVSGPVAGLLRLPLPLLLIAGGVVASLLGLSIDFEPDTFLLLFIPPLLFSDAYLIPLRDFRALRWPILLLAVGLVIFSTVIGGYFIHWLLPMVPLAAAFALAAILSPTDAVAVGGMIDEERVPRRFLHVLQGEALLNDASGLVCFKFAVAATLTGTFSITQVSLGFVMVSIGGILVGTCLTFSFNFVNRILSRHGFDEPTTQITLMTLLPFSAYLLAEYLEVSGILAAVSAGLSLNQSRVFGSAQTATRLRGSAVWEMITFVFNGLVFLLLGLQLPDIAEQGVSIANQAGDSTWSLIGTIVLLTAVLLLLRLVWIFLVNWSRYIIAKARRLTAIKVSLLEATAMTIGGVRGAVTLAGILSLPIADGALPEFPMRDLLVTFAAGVIITSLLTAALLLPALSRTLRHEGSNPIDREADEVRRLLVLEAIAEMERQSTLVTKHMDEGVAQQRAEVTAALIAEYRFRLRLLEDTSEERHKDATTQGKDMAHQDLALARRRFEAALRLHLLRMERKALVRMRYEGLVSDETERLLLRDLDLEETVLSGSARALPRRLDHTDEPKNTSPLFYTG</sequence>
<dbReference type="InterPro" id="IPR006153">
    <property type="entry name" value="Cation/H_exchanger_TM"/>
</dbReference>
<dbReference type="Pfam" id="PF00999">
    <property type="entry name" value="Na_H_Exchanger"/>
    <property type="match status" value="1"/>
</dbReference>
<gene>
    <name evidence="12" type="primary">yjcE</name>
    <name evidence="12" type="ORF">AGA_1839</name>
    <name evidence="13" type="ORF">GOB80_11445</name>
</gene>
<feature type="transmembrane region" description="Helical" evidence="10">
    <location>
        <begin position="146"/>
        <end position="168"/>
    </location>
</feature>
<evidence type="ECO:0000256" key="1">
    <source>
        <dbReference type="ARBA" id="ARBA00004651"/>
    </source>
</evidence>
<evidence type="ECO:0000313" key="14">
    <source>
        <dbReference type="Proteomes" id="UP000068250"/>
    </source>
</evidence>
<comment type="caution">
    <text evidence="10">Lacks conserved residue(s) required for the propagation of feature annotation.</text>
</comment>
<keyword evidence="4 10" id="KW-0812">Transmembrane</keyword>
<dbReference type="OrthoDB" id="9809206at2"/>
<evidence type="ECO:0000313" key="12">
    <source>
        <dbReference type="EMBL" id="CEF56202.1"/>
    </source>
</evidence>
<dbReference type="Gene3D" id="6.10.140.1330">
    <property type="match status" value="1"/>
</dbReference>
<dbReference type="GO" id="GO:0051453">
    <property type="term" value="P:regulation of intracellular pH"/>
    <property type="evidence" value="ECO:0007669"/>
    <property type="project" value="TreeGrafter"/>
</dbReference>
<keyword evidence="10" id="KW-0997">Cell inner membrane</keyword>
<dbReference type="PANTHER" id="PTHR10110">
    <property type="entry name" value="SODIUM/HYDROGEN EXCHANGER"/>
    <property type="match status" value="1"/>
</dbReference>
<keyword evidence="9 10" id="KW-0739">Sodium transport</keyword>